<comment type="caution">
    <text evidence="3">The sequence shown here is derived from an EMBL/GenBank/DDBJ whole genome shotgun (WGS) entry which is preliminary data.</text>
</comment>
<dbReference type="EMBL" id="WHUW01000022">
    <property type="protein sequence ID" value="KAF8436283.1"/>
    <property type="molecule type" value="Genomic_DNA"/>
</dbReference>
<keyword evidence="5" id="KW-1185">Reference proteome</keyword>
<evidence type="ECO:0000313" key="5">
    <source>
        <dbReference type="Proteomes" id="UP001194468"/>
    </source>
</evidence>
<evidence type="ECO:0000256" key="2">
    <source>
        <dbReference type="SAM" id="SignalP"/>
    </source>
</evidence>
<protein>
    <submittedName>
        <fullName evidence="3">Uncharacterized protein</fullName>
    </submittedName>
</protein>
<feature type="region of interest" description="Disordered" evidence="1">
    <location>
        <begin position="21"/>
        <end position="49"/>
    </location>
</feature>
<dbReference type="AlphaFoldDB" id="A0AAD4B9M8"/>
<evidence type="ECO:0000313" key="4">
    <source>
        <dbReference type="EMBL" id="KAF8436283.1"/>
    </source>
</evidence>
<evidence type="ECO:0000313" key="3">
    <source>
        <dbReference type="EMBL" id="KAF8415000.1"/>
    </source>
</evidence>
<organism evidence="3 5">
    <name type="scientific">Boletus edulis BED1</name>
    <dbReference type="NCBI Taxonomy" id="1328754"/>
    <lineage>
        <taxon>Eukaryota</taxon>
        <taxon>Fungi</taxon>
        <taxon>Dikarya</taxon>
        <taxon>Basidiomycota</taxon>
        <taxon>Agaricomycotina</taxon>
        <taxon>Agaricomycetes</taxon>
        <taxon>Agaricomycetidae</taxon>
        <taxon>Boletales</taxon>
        <taxon>Boletineae</taxon>
        <taxon>Boletaceae</taxon>
        <taxon>Boletoideae</taxon>
        <taxon>Boletus</taxon>
    </lineage>
</organism>
<reference evidence="3" key="1">
    <citation type="submission" date="2019-10" db="EMBL/GenBank/DDBJ databases">
        <authorList>
            <consortium name="DOE Joint Genome Institute"/>
            <person name="Kuo A."/>
            <person name="Miyauchi S."/>
            <person name="Kiss E."/>
            <person name="Drula E."/>
            <person name="Kohler A."/>
            <person name="Sanchez-Garcia M."/>
            <person name="Andreopoulos B."/>
            <person name="Barry K.W."/>
            <person name="Bonito G."/>
            <person name="Buee M."/>
            <person name="Carver A."/>
            <person name="Chen C."/>
            <person name="Cichocki N."/>
            <person name="Clum A."/>
            <person name="Culley D."/>
            <person name="Crous P.W."/>
            <person name="Fauchery L."/>
            <person name="Girlanda M."/>
            <person name="Hayes R."/>
            <person name="Keri Z."/>
            <person name="LaButti K."/>
            <person name="Lipzen A."/>
            <person name="Lombard V."/>
            <person name="Magnuson J."/>
            <person name="Maillard F."/>
            <person name="Morin E."/>
            <person name="Murat C."/>
            <person name="Nolan M."/>
            <person name="Ohm R."/>
            <person name="Pangilinan J."/>
            <person name="Pereira M."/>
            <person name="Perotto S."/>
            <person name="Peter M."/>
            <person name="Riley R."/>
            <person name="Sitrit Y."/>
            <person name="Stielow B."/>
            <person name="Szollosi G."/>
            <person name="Zifcakova L."/>
            <person name="Stursova M."/>
            <person name="Spatafora J.W."/>
            <person name="Tedersoo L."/>
            <person name="Vaario L.-M."/>
            <person name="Yamada A."/>
            <person name="Yan M."/>
            <person name="Wang P."/>
            <person name="Xu J."/>
            <person name="Bruns T."/>
            <person name="Baldrian P."/>
            <person name="Vilgalys R."/>
            <person name="Henrissat B."/>
            <person name="Grigoriev I.V."/>
            <person name="Hibbett D."/>
            <person name="Nagy L.G."/>
            <person name="Martin F.M."/>
        </authorList>
    </citation>
    <scope>NUCLEOTIDE SEQUENCE</scope>
    <source>
        <strain evidence="3">BED1</strain>
    </source>
</reference>
<proteinExistence type="predicted"/>
<feature type="chain" id="PRO_5042441147" evidence="2">
    <location>
        <begin position="19"/>
        <end position="49"/>
    </location>
</feature>
<evidence type="ECO:0000256" key="1">
    <source>
        <dbReference type="SAM" id="MobiDB-lite"/>
    </source>
</evidence>
<sequence>MQFSPILLILAAAAAVVASPAPHGELAERAPEAFADPQQGLTPPDWKRD</sequence>
<dbReference type="Proteomes" id="UP001194468">
    <property type="component" value="Unassembled WGS sequence"/>
</dbReference>
<keyword evidence="2" id="KW-0732">Signal</keyword>
<feature type="signal peptide" evidence="2">
    <location>
        <begin position="1"/>
        <end position="18"/>
    </location>
</feature>
<gene>
    <name evidence="4" type="ORF">L210DRAFT_3648039</name>
    <name evidence="3" type="ORF">L210DRAFT_3658108</name>
</gene>
<name>A0AAD4B9M8_BOLED</name>
<reference evidence="3" key="2">
    <citation type="journal article" date="2020" name="Nat. Commun.">
        <title>Large-scale genome sequencing of mycorrhizal fungi provides insights into the early evolution of symbiotic traits.</title>
        <authorList>
            <person name="Miyauchi S."/>
            <person name="Kiss E."/>
            <person name="Kuo A."/>
            <person name="Drula E."/>
            <person name="Kohler A."/>
            <person name="Sanchez-Garcia M."/>
            <person name="Morin E."/>
            <person name="Andreopoulos B."/>
            <person name="Barry K.W."/>
            <person name="Bonito G."/>
            <person name="Buee M."/>
            <person name="Carver A."/>
            <person name="Chen C."/>
            <person name="Cichocki N."/>
            <person name="Clum A."/>
            <person name="Culley D."/>
            <person name="Crous P.W."/>
            <person name="Fauchery L."/>
            <person name="Girlanda M."/>
            <person name="Hayes R.D."/>
            <person name="Keri Z."/>
            <person name="LaButti K."/>
            <person name="Lipzen A."/>
            <person name="Lombard V."/>
            <person name="Magnuson J."/>
            <person name="Maillard F."/>
            <person name="Murat C."/>
            <person name="Nolan M."/>
            <person name="Ohm R.A."/>
            <person name="Pangilinan J."/>
            <person name="Pereira M.F."/>
            <person name="Perotto S."/>
            <person name="Peter M."/>
            <person name="Pfister S."/>
            <person name="Riley R."/>
            <person name="Sitrit Y."/>
            <person name="Stielow J.B."/>
            <person name="Szollosi G."/>
            <person name="Zifcakova L."/>
            <person name="Stursova M."/>
            <person name="Spatafora J.W."/>
            <person name="Tedersoo L."/>
            <person name="Vaario L.M."/>
            <person name="Yamada A."/>
            <person name="Yan M."/>
            <person name="Wang P."/>
            <person name="Xu J."/>
            <person name="Bruns T."/>
            <person name="Baldrian P."/>
            <person name="Vilgalys R."/>
            <person name="Dunand C."/>
            <person name="Henrissat B."/>
            <person name="Grigoriev I.V."/>
            <person name="Hibbett D."/>
            <person name="Nagy L.G."/>
            <person name="Martin F.M."/>
        </authorList>
    </citation>
    <scope>NUCLEOTIDE SEQUENCE</scope>
    <source>
        <strain evidence="3">BED1</strain>
    </source>
</reference>
<accession>A0AAD4B9M8</accession>
<dbReference type="EMBL" id="WHUW01000389">
    <property type="protein sequence ID" value="KAF8415000.1"/>
    <property type="molecule type" value="Genomic_DNA"/>
</dbReference>